<dbReference type="FunFam" id="3.40.630.30:FF:000064">
    <property type="entry name" value="GNAT family acetyltransferase"/>
    <property type="match status" value="1"/>
</dbReference>
<dbReference type="Pfam" id="PF00583">
    <property type="entry name" value="Acetyltransf_1"/>
    <property type="match status" value="1"/>
</dbReference>
<organism evidence="6 7">
    <name type="scientific">Eiseniibacteriota bacterium</name>
    <dbReference type="NCBI Taxonomy" id="2212470"/>
    <lineage>
        <taxon>Bacteria</taxon>
        <taxon>Candidatus Eiseniibacteriota</taxon>
    </lineage>
</organism>
<evidence type="ECO:0000259" key="5">
    <source>
        <dbReference type="PROSITE" id="PS51186"/>
    </source>
</evidence>
<comment type="similarity">
    <text evidence="1">Belongs to the acetyltransferase family.</text>
</comment>
<dbReference type="PANTHER" id="PTHR10545">
    <property type="entry name" value="DIAMINE N-ACETYLTRANSFERASE"/>
    <property type="match status" value="1"/>
</dbReference>
<feature type="domain" description="N-acetyltransferase" evidence="5">
    <location>
        <begin position="35"/>
        <end position="188"/>
    </location>
</feature>
<evidence type="ECO:0000313" key="6">
    <source>
        <dbReference type="EMBL" id="TMQ47055.1"/>
    </source>
</evidence>
<keyword evidence="3" id="KW-0012">Acyltransferase</keyword>
<dbReference type="EMBL" id="VBOS01000552">
    <property type="protein sequence ID" value="TMQ47055.1"/>
    <property type="molecule type" value="Genomic_DNA"/>
</dbReference>
<evidence type="ECO:0000256" key="1">
    <source>
        <dbReference type="ARBA" id="ARBA00008694"/>
    </source>
</evidence>
<dbReference type="InterPro" id="IPR016181">
    <property type="entry name" value="Acyl_CoA_acyltransferase"/>
</dbReference>
<dbReference type="AlphaFoldDB" id="A0A538S6Q9"/>
<gene>
    <name evidence="6" type="ORF">E6K72_14355</name>
</gene>
<dbReference type="InterPro" id="IPR000182">
    <property type="entry name" value="GNAT_dom"/>
</dbReference>
<evidence type="ECO:0000256" key="3">
    <source>
        <dbReference type="ARBA" id="ARBA00023315"/>
    </source>
</evidence>
<keyword evidence="2 6" id="KW-0808">Transferase</keyword>
<dbReference type="Gene3D" id="3.40.630.30">
    <property type="match status" value="1"/>
</dbReference>
<dbReference type="GO" id="GO:0008080">
    <property type="term" value="F:N-acetyltransferase activity"/>
    <property type="evidence" value="ECO:0007669"/>
    <property type="project" value="UniProtKB-ARBA"/>
</dbReference>
<comment type="caution">
    <text evidence="6">The sequence shown here is derived from an EMBL/GenBank/DDBJ whole genome shotgun (WGS) entry which is preliminary data.</text>
</comment>
<evidence type="ECO:0000313" key="7">
    <source>
        <dbReference type="Proteomes" id="UP000317716"/>
    </source>
</evidence>
<dbReference type="PANTHER" id="PTHR10545:SF29">
    <property type="entry name" value="GH14572P-RELATED"/>
    <property type="match status" value="1"/>
</dbReference>
<dbReference type="Proteomes" id="UP000317716">
    <property type="component" value="Unassembled WGS sequence"/>
</dbReference>
<dbReference type="PROSITE" id="PS51186">
    <property type="entry name" value="GNAT"/>
    <property type="match status" value="1"/>
</dbReference>
<dbReference type="InterPro" id="IPR051016">
    <property type="entry name" value="Diverse_Substrate_AcTransf"/>
</dbReference>
<protein>
    <submittedName>
        <fullName evidence="6">GNAT family N-acetyltransferase</fullName>
    </submittedName>
</protein>
<dbReference type="SUPFAM" id="SSF55729">
    <property type="entry name" value="Acyl-CoA N-acyltransferases (Nat)"/>
    <property type="match status" value="1"/>
</dbReference>
<accession>A0A538S6Q9</accession>
<name>A0A538S6Q9_UNCEI</name>
<sequence length="196" mass="22119">MNVKRRARRPAKKERRAPRARRARAVGTVEAPGKLVIRAAKPRDTKRVWELLQGLAVYEKLEDRVTGSAQRLARHLFGPRKIVDCLVADEGGSLIGYAMYYLIYSSFRAQPMMWLEDLFVEPGRRGGGVGRALLHAVAAEAKRSGCWRLSWAVLEWNQPAIGFYESLGARLDEGGWYVYQFDEAKLRAIAGEASDR</sequence>
<proteinExistence type="inferred from homology"/>
<reference evidence="6 7" key="1">
    <citation type="journal article" date="2019" name="Nat. Microbiol.">
        <title>Mediterranean grassland soil C-N compound turnover is dependent on rainfall and depth, and is mediated by genomically divergent microorganisms.</title>
        <authorList>
            <person name="Diamond S."/>
            <person name="Andeer P.F."/>
            <person name="Li Z."/>
            <person name="Crits-Christoph A."/>
            <person name="Burstein D."/>
            <person name="Anantharaman K."/>
            <person name="Lane K.R."/>
            <person name="Thomas B.C."/>
            <person name="Pan C."/>
            <person name="Northen T.R."/>
            <person name="Banfield J.F."/>
        </authorList>
    </citation>
    <scope>NUCLEOTIDE SEQUENCE [LARGE SCALE GENOMIC DNA]</scope>
    <source>
        <strain evidence="6">WS_2</strain>
    </source>
</reference>
<feature type="region of interest" description="Disordered" evidence="4">
    <location>
        <begin position="1"/>
        <end position="24"/>
    </location>
</feature>
<evidence type="ECO:0000256" key="2">
    <source>
        <dbReference type="ARBA" id="ARBA00022679"/>
    </source>
</evidence>
<evidence type="ECO:0000256" key="4">
    <source>
        <dbReference type="SAM" id="MobiDB-lite"/>
    </source>
</evidence>